<evidence type="ECO:0000256" key="4">
    <source>
        <dbReference type="ARBA" id="ARBA00022692"/>
    </source>
</evidence>
<proteinExistence type="inferred from homology"/>
<dbReference type="Pfam" id="PF01810">
    <property type="entry name" value="LysE"/>
    <property type="match status" value="1"/>
</dbReference>
<name>A0A917EJC7_9RHOB</name>
<dbReference type="PANTHER" id="PTHR30086">
    <property type="entry name" value="ARGININE EXPORTER PROTEIN ARGO"/>
    <property type="match status" value="1"/>
</dbReference>
<keyword evidence="9" id="KW-1185">Reference proteome</keyword>
<comment type="similarity">
    <text evidence="2">Belongs to the Rht family.</text>
</comment>
<feature type="transmembrane region" description="Helical" evidence="7">
    <location>
        <begin position="66"/>
        <end position="84"/>
    </location>
</feature>
<feature type="transmembrane region" description="Helical" evidence="7">
    <location>
        <begin position="6"/>
        <end position="24"/>
    </location>
</feature>
<comment type="subcellular location">
    <subcellularLocation>
        <location evidence="1">Cell membrane</location>
        <topology evidence="1">Multi-pass membrane protein</topology>
    </subcellularLocation>
</comment>
<sequence length="203" mass="21370">MSPEFLIANLIVCLAPGLGVIYTLSVSLGSGLRAGAWAALGCTLATVFHLGVALAGLAAILHTSALLFQAIKLAGAVYLLWMAWTTLKGTGALAISPDTCAASPLRIVRRGVLLNLLNPKLPLFFLAFLPQFLPAASATPNRDLFALGLVFVATTGAVMLTYALAAGTMRRYLVESERAMAWLRRIFAAGFAALGLRLALERA</sequence>
<evidence type="ECO:0000256" key="3">
    <source>
        <dbReference type="ARBA" id="ARBA00022475"/>
    </source>
</evidence>
<evidence type="ECO:0000256" key="1">
    <source>
        <dbReference type="ARBA" id="ARBA00004651"/>
    </source>
</evidence>
<keyword evidence="4 7" id="KW-0812">Transmembrane</keyword>
<feature type="transmembrane region" description="Helical" evidence="7">
    <location>
        <begin position="36"/>
        <end position="60"/>
    </location>
</feature>
<dbReference type="InterPro" id="IPR001123">
    <property type="entry name" value="LeuE-type"/>
</dbReference>
<protein>
    <submittedName>
        <fullName evidence="8">RhtB family transporter</fullName>
    </submittedName>
</protein>
<dbReference type="RefSeq" id="WP_188479025.1">
    <property type="nucleotide sequence ID" value="NZ_BMFJ01000002.1"/>
</dbReference>
<evidence type="ECO:0000256" key="7">
    <source>
        <dbReference type="SAM" id="Phobius"/>
    </source>
</evidence>
<organism evidence="8 9">
    <name type="scientific">Primorskyibacter flagellatus</name>
    <dbReference type="NCBI Taxonomy" id="1387277"/>
    <lineage>
        <taxon>Bacteria</taxon>
        <taxon>Pseudomonadati</taxon>
        <taxon>Pseudomonadota</taxon>
        <taxon>Alphaproteobacteria</taxon>
        <taxon>Rhodobacterales</taxon>
        <taxon>Roseobacteraceae</taxon>
        <taxon>Primorskyibacter</taxon>
    </lineage>
</organism>
<accession>A0A917EJC7</accession>
<evidence type="ECO:0000256" key="5">
    <source>
        <dbReference type="ARBA" id="ARBA00022989"/>
    </source>
</evidence>
<comment type="caution">
    <text evidence="8">The sequence shown here is derived from an EMBL/GenBank/DDBJ whole genome shotgun (WGS) entry which is preliminary data.</text>
</comment>
<feature type="transmembrane region" description="Helical" evidence="7">
    <location>
        <begin position="112"/>
        <end position="133"/>
    </location>
</feature>
<keyword evidence="6 7" id="KW-0472">Membrane</keyword>
<feature type="transmembrane region" description="Helical" evidence="7">
    <location>
        <begin position="145"/>
        <end position="169"/>
    </location>
</feature>
<dbReference type="EMBL" id="BMFJ01000002">
    <property type="protein sequence ID" value="GGE44088.1"/>
    <property type="molecule type" value="Genomic_DNA"/>
</dbReference>
<evidence type="ECO:0000256" key="6">
    <source>
        <dbReference type="ARBA" id="ARBA00023136"/>
    </source>
</evidence>
<dbReference type="GO" id="GO:0042970">
    <property type="term" value="F:homoserine transmembrane transporter activity"/>
    <property type="evidence" value="ECO:0007669"/>
    <property type="project" value="TreeGrafter"/>
</dbReference>
<keyword evidence="3" id="KW-1003">Cell membrane</keyword>
<reference evidence="9" key="1">
    <citation type="journal article" date="2019" name="Int. J. Syst. Evol. Microbiol.">
        <title>The Global Catalogue of Microorganisms (GCM) 10K type strain sequencing project: providing services to taxonomists for standard genome sequencing and annotation.</title>
        <authorList>
            <consortium name="The Broad Institute Genomics Platform"/>
            <consortium name="The Broad Institute Genome Sequencing Center for Infectious Disease"/>
            <person name="Wu L."/>
            <person name="Ma J."/>
        </authorList>
    </citation>
    <scope>NUCLEOTIDE SEQUENCE [LARGE SCALE GENOMIC DNA]</scope>
    <source>
        <strain evidence="9">CGMCC 1.12664</strain>
    </source>
</reference>
<evidence type="ECO:0000313" key="9">
    <source>
        <dbReference type="Proteomes" id="UP000612855"/>
    </source>
</evidence>
<dbReference type="Proteomes" id="UP000612855">
    <property type="component" value="Unassembled WGS sequence"/>
</dbReference>
<gene>
    <name evidence="8" type="ORF">GCM10011360_34150</name>
</gene>
<feature type="transmembrane region" description="Helical" evidence="7">
    <location>
        <begin position="181"/>
        <end position="200"/>
    </location>
</feature>
<dbReference type="PANTHER" id="PTHR30086:SF14">
    <property type="entry name" value="HOMOSERINE_HOMOSERINE LACTONE EFFLUX PROTEIN"/>
    <property type="match status" value="1"/>
</dbReference>
<evidence type="ECO:0000256" key="2">
    <source>
        <dbReference type="ARBA" id="ARBA00007928"/>
    </source>
</evidence>
<dbReference type="AlphaFoldDB" id="A0A917EJC7"/>
<dbReference type="PIRSF" id="PIRSF006324">
    <property type="entry name" value="LeuE"/>
    <property type="match status" value="1"/>
</dbReference>
<evidence type="ECO:0000313" key="8">
    <source>
        <dbReference type="EMBL" id="GGE44088.1"/>
    </source>
</evidence>
<dbReference type="GO" id="GO:0005886">
    <property type="term" value="C:plasma membrane"/>
    <property type="evidence" value="ECO:0007669"/>
    <property type="project" value="UniProtKB-SubCell"/>
</dbReference>
<keyword evidence="5 7" id="KW-1133">Transmembrane helix</keyword>